<sequence>MHLPSTDGTGSLGGPLSAAGGRTGRREDSCSVGGGIPVDLLWGGADRTADGEACGWLLWDTGWCYATGRWPEGKTGRRLVVQGQRHRLLGRGQDTEEMRRGGTGGQ</sequence>
<reference evidence="2" key="1">
    <citation type="journal article" date="2013" name="J. Plant Res.">
        <title>Effect of fungi and light on seed germination of three Opuntia species from semiarid lands of central Mexico.</title>
        <authorList>
            <person name="Delgado-Sanchez P."/>
            <person name="Jimenez-Bremont J.F."/>
            <person name="Guerrero-Gonzalez Mde L."/>
            <person name="Flores J."/>
        </authorList>
    </citation>
    <scope>NUCLEOTIDE SEQUENCE</scope>
    <source>
        <tissue evidence="2">Cladode</tissue>
    </source>
</reference>
<accession>A0A7C8YJV6</accession>
<dbReference type="EMBL" id="GISG01028789">
    <property type="protein sequence ID" value="MBA4620118.1"/>
    <property type="molecule type" value="Transcribed_RNA"/>
</dbReference>
<name>A0A7C8YJV6_OPUST</name>
<evidence type="ECO:0000313" key="2">
    <source>
        <dbReference type="EMBL" id="MBA4620118.1"/>
    </source>
</evidence>
<dbReference type="AlphaFoldDB" id="A0A7C8YJV6"/>
<protein>
    <submittedName>
        <fullName evidence="2">Uncharacterized protein</fullName>
    </submittedName>
</protein>
<proteinExistence type="predicted"/>
<reference evidence="2" key="2">
    <citation type="submission" date="2020-07" db="EMBL/GenBank/DDBJ databases">
        <authorList>
            <person name="Vera ALvarez R."/>
            <person name="Arias-Moreno D.M."/>
            <person name="Jimenez-Jacinto V."/>
            <person name="Jimenez-Bremont J.F."/>
            <person name="Swaminathan K."/>
            <person name="Moose S.P."/>
            <person name="Guerrero-Gonzalez M.L."/>
            <person name="Marino-Ramirez L."/>
            <person name="Landsman D."/>
            <person name="Rodriguez-Kessler M."/>
            <person name="Delgado-Sanchez P."/>
        </authorList>
    </citation>
    <scope>NUCLEOTIDE SEQUENCE</scope>
    <source>
        <tissue evidence="2">Cladode</tissue>
    </source>
</reference>
<organism evidence="2">
    <name type="scientific">Opuntia streptacantha</name>
    <name type="common">Prickly pear cactus</name>
    <name type="synonym">Opuntia cardona</name>
    <dbReference type="NCBI Taxonomy" id="393608"/>
    <lineage>
        <taxon>Eukaryota</taxon>
        <taxon>Viridiplantae</taxon>
        <taxon>Streptophyta</taxon>
        <taxon>Embryophyta</taxon>
        <taxon>Tracheophyta</taxon>
        <taxon>Spermatophyta</taxon>
        <taxon>Magnoliopsida</taxon>
        <taxon>eudicotyledons</taxon>
        <taxon>Gunneridae</taxon>
        <taxon>Pentapetalae</taxon>
        <taxon>Caryophyllales</taxon>
        <taxon>Cactineae</taxon>
        <taxon>Cactaceae</taxon>
        <taxon>Opuntioideae</taxon>
        <taxon>Opuntia</taxon>
    </lineage>
</organism>
<evidence type="ECO:0000256" key="1">
    <source>
        <dbReference type="SAM" id="MobiDB-lite"/>
    </source>
</evidence>
<feature type="region of interest" description="Disordered" evidence="1">
    <location>
        <begin position="1"/>
        <end position="31"/>
    </location>
</feature>